<keyword evidence="4 6" id="KW-0472">Membrane</keyword>
<evidence type="ECO:0000256" key="6">
    <source>
        <dbReference type="SAM" id="Phobius"/>
    </source>
</evidence>
<dbReference type="EMBL" id="VSWD01000012">
    <property type="protein sequence ID" value="KAK3085409.1"/>
    <property type="molecule type" value="Genomic_DNA"/>
</dbReference>
<keyword evidence="2 5" id="KW-0812">Transmembrane</keyword>
<dbReference type="AlphaFoldDB" id="A0AA89BLD9"/>
<dbReference type="PROSITE" id="PS50262">
    <property type="entry name" value="G_PROTEIN_RECEP_F1_2"/>
    <property type="match status" value="1"/>
</dbReference>
<organism evidence="8 9">
    <name type="scientific">Pinctada imbricata</name>
    <name type="common">Atlantic pearl-oyster</name>
    <name type="synonym">Pinctada martensii</name>
    <dbReference type="NCBI Taxonomy" id="66713"/>
    <lineage>
        <taxon>Eukaryota</taxon>
        <taxon>Metazoa</taxon>
        <taxon>Spiralia</taxon>
        <taxon>Lophotrochozoa</taxon>
        <taxon>Mollusca</taxon>
        <taxon>Bivalvia</taxon>
        <taxon>Autobranchia</taxon>
        <taxon>Pteriomorphia</taxon>
        <taxon>Pterioida</taxon>
        <taxon>Pterioidea</taxon>
        <taxon>Pteriidae</taxon>
        <taxon>Pinctada</taxon>
    </lineage>
</organism>
<evidence type="ECO:0000256" key="1">
    <source>
        <dbReference type="ARBA" id="ARBA00004370"/>
    </source>
</evidence>
<evidence type="ECO:0000256" key="3">
    <source>
        <dbReference type="ARBA" id="ARBA00022989"/>
    </source>
</evidence>
<evidence type="ECO:0000313" key="9">
    <source>
        <dbReference type="Proteomes" id="UP001186944"/>
    </source>
</evidence>
<evidence type="ECO:0000259" key="7">
    <source>
        <dbReference type="PROSITE" id="PS50262"/>
    </source>
</evidence>
<comment type="similarity">
    <text evidence="5">Belongs to the G-protein coupled receptor 1 family.</text>
</comment>
<keyword evidence="5" id="KW-0675">Receptor</keyword>
<dbReference type="PANTHER" id="PTHR46641:SF25">
    <property type="entry name" value="CNMAMIDE RECEPTOR-RELATED"/>
    <property type="match status" value="1"/>
</dbReference>
<keyword evidence="9" id="KW-1185">Reference proteome</keyword>
<proteinExistence type="inferred from homology"/>
<dbReference type="InterPro" id="IPR017452">
    <property type="entry name" value="GPCR_Rhodpsn_7TM"/>
</dbReference>
<accession>A0AA89BLD9</accession>
<comment type="caution">
    <text evidence="8">The sequence shown here is derived from an EMBL/GenBank/DDBJ whole genome shotgun (WGS) entry which is preliminary data.</text>
</comment>
<evidence type="ECO:0000256" key="4">
    <source>
        <dbReference type="ARBA" id="ARBA00023136"/>
    </source>
</evidence>
<keyword evidence="5" id="KW-0297">G-protein coupled receptor</keyword>
<dbReference type="Gene3D" id="1.20.1070.10">
    <property type="entry name" value="Rhodopsin 7-helix transmembrane proteins"/>
    <property type="match status" value="1"/>
</dbReference>
<feature type="transmembrane region" description="Helical" evidence="6">
    <location>
        <begin position="233"/>
        <end position="254"/>
    </location>
</feature>
<gene>
    <name evidence="8" type="ORF">FSP39_002903</name>
</gene>
<feature type="transmembrane region" description="Helical" evidence="6">
    <location>
        <begin position="54"/>
        <end position="77"/>
    </location>
</feature>
<keyword evidence="5" id="KW-0807">Transducer</keyword>
<dbReference type="SUPFAM" id="SSF81321">
    <property type="entry name" value="Family A G protein-coupled receptor-like"/>
    <property type="match status" value="1"/>
</dbReference>
<dbReference type="CDD" id="cd14978">
    <property type="entry name" value="7tmA_FMRFamide_R-like"/>
    <property type="match status" value="1"/>
</dbReference>
<feature type="transmembrane region" description="Helical" evidence="6">
    <location>
        <begin position="137"/>
        <end position="159"/>
    </location>
</feature>
<dbReference type="Proteomes" id="UP001186944">
    <property type="component" value="Unassembled WGS sequence"/>
</dbReference>
<evidence type="ECO:0000256" key="5">
    <source>
        <dbReference type="RuleBase" id="RU000688"/>
    </source>
</evidence>
<protein>
    <recommendedName>
        <fullName evidence="7">G-protein coupled receptors family 1 profile domain-containing protein</fullName>
    </recommendedName>
</protein>
<feature type="transmembrane region" description="Helical" evidence="6">
    <location>
        <begin position="274"/>
        <end position="299"/>
    </location>
</feature>
<dbReference type="GO" id="GO:0004930">
    <property type="term" value="F:G protein-coupled receptor activity"/>
    <property type="evidence" value="ECO:0007669"/>
    <property type="project" value="UniProtKB-KW"/>
</dbReference>
<sequence length="318" mass="35980">MNSTSSFQTGQIQENRVIRDILLYVSPILLCIGTVGNCLAFYVLSGIKSKTSTYFFLAALALMDLCVLYIGLCRLWVAQLTGFDVKDTSNVLCKLVIFVGYVSSYSSTWLIVAVTLERCIAVRKPLKVLLICKYVRAKYVVAAIIGMACLANVHFFWTISLTDINGSLLCSASIQCVTWIDRIWPWIDAVIYSVSPFIILITLNTLMIIKVCKAKRKRQSLHESQNRSGREKAAKLPLMLLTISITFLLTTLPLNAVVISGRFWISFSEGNGHIYLYTLMKNVTELIMYVNHSINFFLYSATGKKFRTKLKGIFRQWR</sequence>
<dbReference type="PANTHER" id="PTHR46641">
    <property type="entry name" value="FMRFAMIDE RECEPTOR-RELATED"/>
    <property type="match status" value="1"/>
</dbReference>
<dbReference type="InterPro" id="IPR000276">
    <property type="entry name" value="GPCR_Rhodpsn"/>
</dbReference>
<feature type="transmembrane region" description="Helical" evidence="6">
    <location>
        <begin position="21"/>
        <end position="42"/>
    </location>
</feature>
<evidence type="ECO:0000256" key="2">
    <source>
        <dbReference type="ARBA" id="ARBA00022692"/>
    </source>
</evidence>
<feature type="transmembrane region" description="Helical" evidence="6">
    <location>
        <begin position="189"/>
        <end position="212"/>
    </location>
</feature>
<evidence type="ECO:0000313" key="8">
    <source>
        <dbReference type="EMBL" id="KAK3085409.1"/>
    </source>
</evidence>
<dbReference type="GO" id="GO:0016020">
    <property type="term" value="C:membrane"/>
    <property type="evidence" value="ECO:0007669"/>
    <property type="project" value="UniProtKB-SubCell"/>
</dbReference>
<name>A0AA89BLD9_PINIB</name>
<dbReference type="PRINTS" id="PR00237">
    <property type="entry name" value="GPCRRHODOPSN"/>
</dbReference>
<dbReference type="InterPro" id="IPR052954">
    <property type="entry name" value="GPCR-Ligand_Int"/>
</dbReference>
<comment type="subcellular location">
    <subcellularLocation>
        <location evidence="1">Membrane</location>
    </subcellularLocation>
</comment>
<dbReference type="PROSITE" id="PS00237">
    <property type="entry name" value="G_PROTEIN_RECEP_F1_1"/>
    <property type="match status" value="1"/>
</dbReference>
<keyword evidence="3 6" id="KW-1133">Transmembrane helix</keyword>
<reference evidence="8" key="1">
    <citation type="submission" date="2019-08" db="EMBL/GenBank/DDBJ databases">
        <title>The improved chromosome-level genome for the pearl oyster Pinctada fucata martensii using PacBio sequencing and Hi-C.</title>
        <authorList>
            <person name="Zheng Z."/>
        </authorList>
    </citation>
    <scope>NUCLEOTIDE SEQUENCE</scope>
    <source>
        <strain evidence="8">ZZ-2019</strain>
        <tissue evidence="8">Adductor muscle</tissue>
    </source>
</reference>
<dbReference type="Pfam" id="PF00001">
    <property type="entry name" value="7tm_1"/>
    <property type="match status" value="1"/>
</dbReference>
<feature type="domain" description="G-protein coupled receptors family 1 profile" evidence="7">
    <location>
        <begin position="36"/>
        <end position="299"/>
    </location>
</feature>